<feature type="non-terminal residue" evidence="2">
    <location>
        <position position="62"/>
    </location>
</feature>
<name>A0AAD8AAW9_DIPPU</name>
<gene>
    <name evidence="2" type="ORF">L9F63_013777</name>
</gene>
<keyword evidence="3" id="KW-1185">Reference proteome</keyword>
<accession>A0AAD8AAW9</accession>
<evidence type="ECO:0000313" key="2">
    <source>
        <dbReference type="EMBL" id="KAJ9594917.1"/>
    </source>
</evidence>
<keyword evidence="1" id="KW-0812">Transmembrane</keyword>
<dbReference type="EMBL" id="JASPKZ010002704">
    <property type="protein sequence ID" value="KAJ9594917.1"/>
    <property type="molecule type" value="Genomic_DNA"/>
</dbReference>
<keyword evidence="1" id="KW-0472">Membrane</keyword>
<reference evidence="2" key="1">
    <citation type="journal article" date="2023" name="IScience">
        <title>Live-bearing cockroach genome reveals convergent evolutionary mechanisms linked to viviparity in insects and beyond.</title>
        <authorList>
            <person name="Fouks B."/>
            <person name="Harrison M.C."/>
            <person name="Mikhailova A.A."/>
            <person name="Marchal E."/>
            <person name="English S."/>
            <person name="Carruthers M."/>
            <person name="Jennings E.C."/>
            <person name="Chiamaka E.L."/>
            <person name="Frigard R.A."/>
            <person name="Pippel M."/>
            <person name="Attardo G.M."/>
            <person name="Benoit J.B."/>
            <person name="Bornberg-Bauer E."/>
            <person name="Tobe S.S."/>
        </authorList>
    </citation>
    <scope>NUCLEOTIDE SEQUENCE</scope>
    <source>
        <strain evidence="2">Stay&amp;Tobe</strain>
    </source>
</reference>
<reference evidence="2" key="2">
    <citation type="submission" date="2023-05" db="EMBL/GenBank/DDBJ databases">
        <authorList>
            <person name="Fouks B."/>
        </authorList>
    </citation>
    <scope>NUCLEOTIDE SEQUENCE</scope>
    <source>
        <strain evidence="2">Stay&amp;Tobe</strain>
        <tissue evidence="2">Testes</tissue>
    </source>
</reference>
<feature type="transmembrane region" description="Helical" evidence="1">
    <location>
        <begin position="23"/>
        <end position="43"/>
    </location>
</feature>
<keyword evidence="1" id="KW-1133">Transmembrane helix</keyword>
<proteinExistence type="predicted"/>
<dbReference type="Proteomes" id="UP001233999">
    <property type="component" value="Unassembled WGS sequence"/>
</dbReference>
<evidence type="ECO:0000256" key="1">
    <source>
        <dbReference type="SAM" id="Phobius"/>
    </source>
</evidence>
<sequence>TSGFEVISHMVGMTTVDKDASNILGHTFVLLHFGLFLTFLLSWKQQLLALATEDALRTYSSS</sequence>
<dbReference type="AlphaFoldDB" id="A0AAD8AAW9"/>
<feature type="non-terminal residue" evidence="2">
    <location>
        <position position="1"/>
    </location>
</feature>
<protein>
    <submittedName>
        <fullName evidence="2">Uncharacterized protein</fullName>
    </submittedName>
</protein>
<comment type="caution">
    <text evidence="2">The sequence shown here is derived from an EMBL/GenBank/DDBJ whole genome shotgun (WGS) entry which is preliminary data.</text>
</comment>
<organism evidence="2 3">
    <name type="scientific">Diploptera punctata</name>
    <name type="common">Pacific beetle cockroach</name>
    <dbReference type="NCBI Taxonomy" id="6984"/>
    <lineage>
        <taxon>Eukaryota</taxon>
        <taxon>Metazoa</taxon>
        <taxon>Ecdysozoa</taxon>
        <taxon>Arthropoda</taxon>
        <taxon>Hexapoda</taxon>
        <taxon>Insecta</taxon>
        <taxon>Pterygota</taxon>
        <taxon>Neoptera</taxon>
        <taxon>Polyneoptera</taxon>
        <taxon>Dictyoptera</taxon>
        <taxon>Blattodea</taxon>
        <taxon>Blaberoidea</taxon>
        <taxon>Blaberidae</taxon>
        <taxon>Diplopterinae</taxon>
        <taxon>Diploptera</taxon>
    </lineage>
</organism>
<evidence type="ECO:0000313" key="3">
    <source>
        <dbReference type="Proteomes" id="UP001233999"/>
    </source>
</evidence>